<gene>
    <name evidence="2" type="ORF">ABC765_08410</name>
</gene>
<evidence type="ECO:0000256" key="1">
    <source>
        <dbReference type="SAM" id="MobiDB-lite"/>
    </source>
</evidence>
<evidence type="ECO:0000313" key="2">
    <source>
        <dbReference type="EMBL" id="XBG95077.1"/>
    </source>
</evidence>
<organism evidence="2">
    <name type="scientific">Limosilactobacillus allomucosae</name>
    <dbReference type="NCBI Taxonomy" id="3142938"/>
    <lineage>
        <taxon>Bacteria</taxon>
        <taxon>Bacillati</taxon>
        <taxon>Bacillota</taxon>
        <taxon>Bacilli</taxon>
        <taxon>Lactobacillales</taxon>
        <taxon>Lactobacillaceae</taxon>
        <taxon>Limosilactobacillus</taxon>
    </lineage>
</organism>
<dbReference type="InterPro" id="IPR006724">
    <property type="entry name" value="Phage_TTP"/>
</dbReference>
<dbReference type="AlphaFoldDB" id="A0AAU7C1S0"/>
<name>A0AAU7C1S0_9LACO</name>
<proteinExistence type="predicted"/>
<sequence length="228" mass="24040">MSAGISTSGINWIALGLIDDTGKIIADAKKGLSESGVVLLDGDGEGATTANITNIEEAGTQQYANNKVKRTSHGVPTPQVAVTYLDLPYEIGMKCNGYEIDATGGATLGKKPHLAMLICSDDFKGNKYFDGFANGEMIMPTRNHGTNNKNETDANAAFTYQALTPIDDTVFVSSDGTQQPYKQWNSGATGYSAAAMLKEVFGGYTGDDITKHGQTTTTTTTSNTVTPS</sequence>
<dbReference type="RefSeq" id="WP_347980204.1">
    <property type="nucleotide sequence ID" value="NZ_CP154878.1"/>
</dbReference>
<protein>
    <submittedName>
        <fullName evidence="2">Phage tail protein</fullName>
    </submittedName>
</protein>
<dbReference type="KEGG" id="lalo:ABC765_08410"/>
<feature type="region of interest" description="Disordered" evidence="1">
    <location>
        <begin position="209"/>
        <end position="228"/>
    </location>
</feature>
<reference evidence="2" key="1">
    <citation type="submission" date="2024-04" db="EMBL/GenBank/DDBJ databases">
        <title>Limosilactobacillus allomucosae sp. nov., a novel species isolated from wild boar faecal samples as a potential probiotics for domestic pigs.</title>
        <authorList>
            <person name="Chen B."/>
        </authorList>
    </citation>
    <scope>NUCLEOTIDE SEQUENCE</scope>
    <source>
        <strain evidence="2">WILCCON 0051</strain>
    </source>
</reference>
<dbReference type="Pfam" id="PF04630">
    <property type="entry name" value="Phage_TTP_1"/>
    <property type="match status" value="1"/>
</dbReference>
<dbReference type="EMBL" id="CP154878">
    <property type="protein sequence ID" value="XBG95077.1"/>
    <property type="molecule type" value="Genomic_DNA"/>
</dbReference>
<accession>A0AAU7C1S0</accession>
<feature type="compositionally biased region" description="Low complexity" evidence="1">
    <location>
        <begin position="215"/>
        <end position="228"/>
    </location>
</feature>